<feature type="chain" id="PRO_5003336233" evidence="1">
    <location>
        <begin position="23"/>
        <end position="41"/>
    </location>
</feature>
<dbReference type="AlphaFoldDB" id="F5YPZ8"/>
<proteinExistence type="predicted"/>
<keyword evidence="3" id="KW-1185">Reference proteome</keyword>
<keyword evidence="1" id="KW-0732">Signal</keyword>
<organism evidence="2 3">
    <name type="scientific">Treponema primitia (strain ATCC BAA-887 / DSM 12427 / ZAS-2)</name>
    <dbReference type="NCBI Taxonomy" id="545694"/>
    <lineage>
        <taxon>Bacteria</taxon>
        <taxon>Pseudomonadati</taxon>
        <taxon>Spirochaetota</taxon>
        <taxon>Spirochaetia</taxon>
        <taxon>Spirochaetales</taxon>
        <taxon>Treponemataceae</taxon>
        <taxon>Treponema</taxon>
    </lineage>
</organism>
<name>F5YPZ8_TREPZ</name>
<dbReference type="STRING" id="545694.TREPR_2790"/>
<evidence type="ECO:0000256" key="1">
    <source>
        <dbReference type="SAM" id="SignalP"/>
    </source>
</evidence>
<reference evidence="3" key="1">
    <citation type="submission" date="2009-12" db="EMBL/GenBank/DDBJ databases">
        <title>Complete sequence of Treponema primitia strain ZAS-2.</title>
        <authorList>
            <person name="Tetu S.G."/>
            <person name="Matson E."/>
            <person name="Ren Q."/>
            <person name="Seshadri R."/>
            <person name="Elbourne L."/>
            <person name="Hassan K.A."/>
            <person name="Durkin A."/>
            <person name="Radune D."/>
            <person name="Mohamoud Y."/>
            <person name="Shay R."/>
            <person name="Jin S."/>
            <person name="Zhang X."/>
            <person name="Lucey K."/>
            <person name="Ballor N.R."/>
            <person name="Ottesen E."/>
            <person name="Rosenthal R."/>
            <person name="Allen A."/>
            <person name="Leadbetter J.R."/>
            <person name="Paulsen I.T."/>
        </authorList>
    </citation>
    <scope>NUCLEOTIDE SEQUENCE [LARGE SCALE GENOMIC DNA]</scope>
    <source>
        <strain evidence="3">ATCC BAA-887 / DSM 12427 / ZAS-2</strain>
    </source>
</reference>
<gene>
    <name evidence="2" type="ordered locus">TREPR_2790</name>
</gene>
<dbReference type="Proteomes" id="UP000009223">
    <property type="component" value="Chromosome"/>
</dbReference>
<dbReference type="KEGG" id="tpi:TREPR_2790"/>
<protein>
    <submittedName>
        <fullName evidence="2">Uncharacterized protein</fullName>
    </submittedName>
</protein>
<sequence length="41" mass="4420">MVPALKVKVPAPALFTPPPLVAAMFLESPAPPMVPLLEEFY</sequence>
<reference evidence="2 3" key="2">
    <citation type="journal article" date="2011" name="ISME J.">
        <title>RNA-seq reveals cooperative metabolic interactions between two termite-gut spirochete species in co-culture.</title>
        <authorList>
            <person name="Rosenthal A.Z."/>
            <person name="Matson E.G."/>
            <person name="Eldar A."/>
            <person name="Leadbetter J.R."/>
        </authorList>
    </citation>
    <scope>NUCLEOTIDE SEQUENCE [LARGE SCALE GENOMIC DNA]</scope>
    <source>
        <strain evidence="3">ATCC BAA-887 / DSM 12427 / ZAS-2</strain>
    </source>
</reference>
<dbReference type="EMBL" id="CP001843">
    <property type="protein sequence ID" value="AEF85999.1"/>
    <property type="molecule type" value="Genomic_DNA"/>
</dbReference>
<accession>F5YPZ8</accession>
<evidence type="ECO:0000313" key="3">
    <source>
        <dbReference type="Proteomes" id="UP000009223"/>
    </source>
</evidence>
<dbReference type="HOGENOM" id="CLU_3278264_0_0_12"/>
<evidence type="ECO:0000313" key="2">
    <source>
        <dbReference type="EMBL" id="AEF85999.1"/>
    </source>
</evidence>
<feature type="signal peptide" evidence="1">
    <location>
        <begin position="1"/>
        <end position="22"/>
    </location>
</feature>